<keyword evidence="5" id="KW-1185">Reference proteome</keyword>
<keyword evidence="1" id="KW-0539">Nucleus</keyword>
<reference evidence="4" key="1">
    <citation type="submission" date="2022-07" db="EMBL/GenBank/DDBJ databases">
        <title>Fungi with potential for degradation of polypropylene.</title>
        <authorList>
            <person name="Gostincar C."/>
        </authorList>
    </citation>
    <scope>NUCLEOTIDE SEQUENCE</scope>
    <source>
        <strain evidence="4">EXF-13287</strain>
    </source>
</reference>
<dbReference type="GO" id="GO:0008270">
    <property type="term" value="F:zinc ion binding"/>
    <property type="evidence" value="ECO:0007669"/>
    <property type="project" value="InterPro"/>
</dbReference>
<organism evidence="4 5">
    <name type="scientific">Coniochaeta hoffmannii</name>
    <dbReference type="NCBI Taxonomy" id="91930"/>
    <lineage>
        <taxon>Eukaryota</taxon>
        <taxon>Fungi</taxon>
        <taxon>Dikarya</taxon>
        <taxon>Ascomycota</taxon>
        <taxon>Pezizomycotina</taxon>
        <taxon>Sordariomycetes</taxon>
        <taxon>Sordariomycetidae</taxon>
        <taxon>Coniochaetales</taxon>
        <taxon>Coniochaetaceae</taxon>
        <taxon>Coniochaeta</taxon>
    </lineage>
</organism>
<dbReference type="SUPFAM" id="SSF57701">
    <property type="entry name" value="Zn2/Cys6 DNA-binding domain"/>
    <property type="match status" value="1"/>
</dbReference>
<protein>
    <recommendedName>
        <fullName evidence="3">Zn(2)-C6 fungal-type domain-containing protein</fullName>
    </recommendedName>
</protein>
<feature type="region of interest" description="Disordered" evidence="2">
    <location>
        <begin position="464"/>
        <end position="559"/>
    </location>
</feature>
<dbReference type="PANTHER" id="PTHR47657:SF14">
    <property type="entry name" value="ZN(2)-C6 FUNGAL-TYPE DOMAIN-CONTAINING PROTEIN"/>
    <property type="match status" value="1"/>
</dbReference>
<dbReference type="InterPro" id="IPR052400">
    <property type="entry name" value="Zn2-C6_fungal_TF"/>
</dbReference>
<comment type="caution">
    <text evidence="4">The sequence shown here is derived from an EMBL/GenBank/DDBJ whole genome shotgun (WGS) entry which is preliminary data.</text>
</comment>
<dbReference type="PANTHER" id="PTHR47657">
    <property type="entry name" value="STEROL REGULATORY ELEMENT-BINDING PROTEIN ECM22"/>
    <property type="match status" value="1"/>
</dbReference>
<evidence type="ECO:0000313" key="4">
    <source>
        <dbReference type="EMBL" id="KAJ9149508.1"/>
    </source>
</evidence>
<dbReference type="InterPro" id="IPR036864">
    <property type="entry name" value="Zn2-C6_fun-type_DNA-bd_sf"/>
</dbReference>
<dbReference type="Pfam" id="PF00172">
    <property type="entry name" value="Zn_clus"/>
    <property type="match status" value="1"/>
</dbReference>
<dbReference type="CDD" id="cd00067">
    <property type="entry name" value="GAL4"/>
    <property type="match status" value="1"/>
</dbReference>
<feature type="compositionally biased region" description="Basic and acidic residues" evidence="2">
    <location>
        <begin position="549"/>
        <end position="559"/>
    </location>
</feature>
<feature type="compositionally biased region" description="Basic and acidic residues" evidence="2">
    <location>
        <begin position="239"/>
        <end position="261"/>
    </location>
</feature>
<dbReference type="Proteomes" id="UP001174691">
    <property type="component" value="Unassembled WGS sequence"/>
</dbReference>
<dbReference type="InterPro" id="IPR021858">
    <property type="entry name" value="Fun_TF"/>
</dbReference>
<dbReference type="Pfam" id="PF11951">
    <property type="entry name" value="Fungal_trans_2"/>
    <property type="match status" value="1"/>
</dbReference>
<dbReference type="EMBL" id="JANBVN010000080">
    <property type="protein sequence ID" value="KAJ9149508.1"/>
    <property type="molecule type" value="Genomic_DNA"/>
</dbReference>
<feature type="region of interest" description="Disordered" evidence="2">
    <location>
        <begin position="234"/>
        <end position="272"/>
    </location>
</feature>
<name>A0AA38VVH8_9PEZI</name>
<dbReference type="InterPro" id="IPR001138">
    <property type="entry name" value="Zn2Cys6_DnaBD"/>
</dbReference>
<proteinExistence type="predicted"/>
<feature type="domain" description="Zn(2)-C6 fungal-type" evidence="3">
    <location>
        <begin position="31"/>
        <end position="50"/>
    </location>
</feature>
<dbReference type="GO" id="GO:0000981">
    <property type="term" value="F:DNA-binding transcription factor activity, RNA polymerase II-specific"/>
    <property type="evidence" value="ECO:0007669"/>
    <property type="project" value="InterPro"/>
</dbReference>
<feature type="compositionally biased region" description="Polar residues" evidence="2">
    <location>
        <begin position="479"/>
        <end position="505"/>
    </location>
</feature>
<evidence type="ECO:0000256" key="2">
    <source>
        <dbReference type="SAM" id="MobiDB-lite"/>
    </source>
</evidence>
<evidence type="ECO:0000259" key="3">
    <source>
        <dbReference type="Pfam" id="PF00172"/>
    </source>
</evidence>
<sequence>MTAGFHVFSFDAPNQLREHKKRRHHTKTRGGCLSCKVKKVKCDQGKPICLSLFPASDPSCGTAPQALLHHFEHNWSSIFVLPSLGIPSAFQTPLLHLAVGRPHLLSALLAVSAAHLRHHTPNPSPHRLAEHFQQALALRSFNELISKPMSSLPSEEVGTLLVTAILFNLLTFALPADEDPAPATATAAAATAADADPSKSWVFSTRPTRLDWLAIQLGLRELVIASLPYRNAAPLSRGQTEECGPRKGRDRDPLTEAEARDAAIPPDGPELDARVPDAWVEVFGISRKPAAGSARKRCLLEPLEKRKLRKKKKTRDDDGGDAGEEQTRDHLFREPLFILAETREMAPTMANVFHYLQFLGKLEPEFKALLYDRDPHGMWLFGYWLGLVCRFDYIWWVTRRARRDFAAIVIWLRSSGVTERPGREGLLWAEMVADLEGSVNWTPSTGAEGGAKSEIWGNPGRALEWIRPPGGGDDESLGQKVSDTMSQAASKASSTIAPSSRNTGPQPEDLPMDAAPGTDEEFGAHAATRDLQHKSSGQTGKGTGATDSVGDKVEGALLR</sequence>
<gene>
    <name evidence="4" type="ORF">NKR19_g5688</name>
</gene>
<dbReference type="AlphaFoldDB" id="A0AA38VVH8"/>
<evidence type="ECO:0000256" key="1">
    <source>
        <dbReference type="ARBA" id="ARBA00023242"/>
    </source>
</evidence>
<accession>A0AA38VVH8</accession>
<evidence type="ECO:0000313" key="5">
    <source>
        <dbReference type="Proteomes" id="UP001174691"/>
    </source>
</evidence>